<dbReference type="SUPFAM" id="SSF49329">
    <property type="entry name" value="Cu,Zn superoxide dismutase-like"/>
    <property type="match status" value="1"/>
</dbReference>
<dbReference type="EMBL" id="JAJIRN010000006">
    <property type="protein sequence ID" value="MCV2369141.1"/>
    <property type="molecule type" value="Genomic_DNA"/>
</dbReference>
<accession>A0ABT2YGG9</accession>
<dbReference type="Proteomes" id="UP001209701">
    <property type="component" value="Unassembled WGS sequence"/>
</dbReference>
<evidence type="ECO:0000256" key="2">
    <source>
        <dbReference type="RuleBase" id="RU000393"/>
    </source>
</evidence>
<feature type="chain" id="PRO_5046506949" description="Superoxide dismutase [Cu-Zn]" evidence="5">
    <location>
        <begin position="24"/>
        <end position="201"/>
    </location>
</feature>
<comment type="similarity">
    <text evidence="1 2">Belongs to the Cu-Zn superoxide dismutase family.</text>
</comment>
<keyword evidence="5" id="KW-0732">Signal</keyword>
<dbReference type="Gene3D" id="2.60.40.200">
    <property type="entry name" value="Superoxide dismutase, copper/zinc binding domain"/>
    <property type="match status" value="1"/>
</dbReference>
<keyword evidence="4" id="KW-0472">Membrane</keyword>
<protein>
    <recommendedName>
        <fullName evidence="2">Superoxide dismutase [Cu-Zn]</fullName>
        <ecNumber evidence="2">1.15.1.1</ecNumber>
    </recommendedName>
</protein>
<feature type="signal peptide" evidence="5">
    <location>
        <begin position="1"/>
        <end position="23"/>
    </location>
</feature>
<evidence type="ECO:0000256" key="5">
    <source>
        <dbReference type="SAM" id="SignalP"/>
    </source>
</evidence>
<keyword evidence="2" id="KW-0862">Zinc</keyword>
<dbReference type="PROSITE" id="PS00332">
    <property type="entry name" value="SOD_CU_ZN_2"/>
    <property type="match status" value="1"/>
</dbReference>
<feature type="transmembrane region" description="Helical" evidence="4">
    <location>
        <begin position="40"/>
        <end position="62"/>
    </location>
</feature>
<keyword evidence="4" id="KW-1133">Transmembrane helix</keyword>
<feature type="domain" description="Superoxide dismutase copper/zinc binding" evidence="6">
    <location>
        <begin position="69"/>
        <end position="198"/>
    </location>
</feature>
<comment type="catalytic activity">
    <reaction evidence="2">
        <text>2 superoxide + 2 H(+) = H2O2 + O2</text>
        <dbReference type="Rhea" id="RHEA:20696"/>
        <dbReference type="ChEBI" id="CHEBI:15378"/>
        <dbReference type="ChEBI" id="CHEBI:15379"/>
        <dbReference type="ChEBI" id="CHEBI:16240"/>
        <dbReference type="ChEBI" id="CHEBI:18421"/>
        <dbReference type="EC" id="1.15.1.1"/>
    </reaction>
</comment>
<comment type="function">
    <text evidence="2">Destroys radicals which are normally produced within the cells and which are toxic to biological systems.</text>
</comment>
<keyword evidence="2" id="KW-0186">Copper</keyword>
<dbReference type="EC" id="1.15.1.1" evidence="2"/>
<evidence type="ECO:0000259" key="6">
    <source>
        <dbReference type="Pfam" id="PF00080"/>
    </source>
</evidence>
<evidence type="ECO:0000256" key="4">
    <source>
        <dbReference type="SAM" id="Phobius"/>
    </source>
</evidence>
<proteinExistence type="inferred from homology"/>
<keyword evidence="2" id="KW-0560">Oxidoreductase</keyword>
<gene>
    <name evidence="7" type="ORF">LNV07_13735</name>
</gene>
<keyword evidence="8" id="KW-1185">Reference proteome</keyword>
<evidence type="ECO:0000313" key="7">
    <source>
        <dbReference type="EMBL" id="MCV2369141.1"/>
    </source>
</evidence>
<dbReference type="Pfam" id="PF00080">
    <property type="entry name" value="Sod_Cu"/>
    <property type="match status" value="1"/>
</dbReference>
<keyword evidence="4" id="KW-0812">Transmembrane</keyword>
<keyword evidence="2" id="KW-0479">Metal-binding</keyword>
<dbReference type="CDD" id="cd00305">
    <property type="entry name" value="Cu-Zn_Superoxide_Dismutase"/>
    <property type="match status" value="1"/>
</dbReference>
<name>A0ABT2YGG9_9BURK</name>
<evidence type="ECO:0000313" key="8">
    <source>
        <dbReference type="Proteomes" id="UP001209701"/>
    </source>
</evidence>
<dbReference type="InterPro" id="IPR024134">
    <property type="entry name" value="SOD_Cu/Zn_/chaperone"/>
</dbReference>
<evidence type="ECO:0000256" key="1">
    <source>
        <dbReference type="ARBA" id="ARBA00010457"/>
    </source>
</evidence>
<dbReference type="PROSITE" id="PS00087">
    <property type="entry name" value="SOD_CU_ZN_1"/>
    <property type="match status" value="1"/>
</dbReference>
<dbReference type="InterPro" id="IPR036423">
    <property type="entry name" value="SOD-like_Cu/Zn_dom_sf"/>
</dbReference>
<sequence length="201" mass="20298">MSISYTPFRYLALAAVVALSACATPGTSHQDHAGGADKSMGMGMGIGMGGMSMAGMAMASLTPTQGNNVRGMVMFHEKDGHVMVHAKVSGLKPNAEHGFHLHEKGDCASVDGTSAGGHFNPDGKPHGPQAAAHHAGDMPALKADANGVADQKFMLHGPTVAAGPASINGRSVIVHIGPDDYATQPTGNSGARIACGVIAAH</sequence>
<dbReference type="InterPro" id="IPR001424">
    <property type="entry name" value="SOD_Cu_Zn_dom"/>
</dbReference>
<feature type="region of interest" description="Disordered" evidence="3">
    <location>
        <begin position="110"/>
        <end position="135"/>
    </location>
</feature>
<reference evidence="7 8" key="1">
    <citation type="submission" date="2021-11" db="EMBL/GenBank/DDBJ databases">
        <authorList>
            <person name="Liang Q."/>
            <person name="Mou H."/>
            <person name="Liu Z."/>
        </authorList>
    </citation>
    <scope>NUCLEOTIDE SEQUENCE [LARGE SCALE GENOMIC DNA]</scope>
    <source>
        <strain evidence="7 8">CHU3</strain>
    </source>
</reference>
<organism evidence="7 8">
    <name type="scientific">Roseateles oligotrophus</name>
    <dbReference type="NCBI Taxonomy" id="1769250"/>
    <lineage>
        <taxon>Bacteria</taxon>
        <taxon>Pseudomonadati</taxon>
        <taxon>Pseudomonadota</taxon>
        <taxon>Betaproteobacteria</taxon>
        <taxon>Burkholderiales</taxon>
        <taxon>Sphaerotilaceae</taxon>
        <taxon>Roseateles</taxon>
    </lineage>
</organism>
<dbReference type="PANTHER" id="PTHR10003">
    <property type="entry name" value="SUPEROXIDE DISMUTASE CU-ZN -RELATED"/>
    <property type="match status" value="1"/>
</dbReference>
<comment type="cofactor">
    <cofactor evidence="2">
        <name>Zn(2+)</name>
        <dbReference type="ChEBI" id="CHEBI:29105"/>
    </cofactor>
    <text evidence="2">Binds 1 zinc ion per subunit.</text>
</comment>
<dbReference type="RefSeq" id="WP_263571738.1">
    <property type="nucleotide sequence ID" value="NZ_JAJIRN010000006.1"/>
</dbReference>
<comment type="caution">
    <text evidence="7">The sequence shown here is derived from an EMBL/GenBank/DDBJ whole genome shotgun (WGS) entry which is preliminary data.</text>
</comment>
<evidence type="ECO:0000256" key="3">
    <source>
        <dbReference type="SAM" id="MobiDB-lite"/>
    </source>
</evidence>
<dbReference type="InterPro" id="IPR018152">
    <property type="entry name" value="SOD_Cu/Zn_BS"/>
</dbReference>
<comment type="cofactor">
    <cofactor evidence="2">
        <name>Cu cation</name>
        <dbReference type="ChEBI" id="CHEBI:23378"/>
    </cofactor>
    <text evidence="2">Binds 1 copper ion per subunit.</text>
</comment>